<organism evidence="2">
    <name type="scientific">Micromonospora sp. CCTCC AA 2012012</name>
    <dbReference type="NCBI Taxonomy" id="3111921"/>
    <lineage>
        <taxon>Bacteria</taxon>
        <taxon>Bacillati</taxon>
        <taxon>Actinomycetota</taxon>
        <taxon>Actinomycetes</taxon>
        <taxon>Micromonosporales</taxon>
        <taxon>Micromonosporaceae</taxon>
        <taxon>Micromonospora</taxon>
    </lineage>
</organism>
<accession>A0AAU7M9C1</accession>
<protein>
    <recommendedName>
        <fullName evidence="4">Transmembrane protein</fullName>
    </recommendedName>
</protein>
<sequence>MADPDAWCPSRETRPAESFLRPLLVFAATLAALAWLVVGSLVLMAVSARFAGGSENLTGLAVAVLLPPALVPALCLTSASAWCYRGVRGGRASMVIAIGTAVAAVVAVCVWLWAPVTGIAP</sequence>
<dbReference type="AlphaFoldDB" id="A0AAU7M9C1"/>
<evidence type="ECO:0000313" key="3">
    <source>
        <dbReference type="EMBL" id="XCH74802.1"/>
    </source>
</evidence>
<keyword evidence="1" id="KW-0812">Transmembrane</keyword>
<keyword evidence="1" id="KW-0472">Membrane</keyword>
<reference evidence="2" key="1">
    <citation type="submission" date="2024-01" db="EMBL/GenBank/DDBJ databases">
        <title>The genome sequence of Micromonospora mangrovi CCTCC AA 2012012.</title>
        <authorList>
            <person name="Gao J."/>
        </authorList>
    </citation>
    <scope>NUCLEOTIDE SEQUENCE</scope>
    <source>
        <strain evidence="2">CCTCC AA 2012012</strain>
    </source>
</reference>
<evidence type="ECO:0000313" key="2">
    <source>
        <dbReference type="EMBL" id="XBP94103.1"/>
    </source>
</evidence>
<keyword evidence="1" id="KW-1133">Transmembrane helix</keyword>
<dbReference type="EMBL" id="CP157762">
    <property type="protein sequence ID" value="XBP94103.1"/>
    <property type="molecule type" value="Genomic_DNA"/>
</dbReference>
<evidence type="ECO:0000256" key="1">
    <source>
        <dbReference type="SAM" id="Phobius"/>
    </source>
</evidence>
<evidence type="ECO:0008006" key="4">
    <source>
        <dbReference type="Google" id="ProtNLM"/>
    </source>
</evidence>
<gene>
    <name evidence="3" type="ORF">ABUL08_01430</name>
    <name evidence="2" type="ORF">VK199_01425</name>
</gene>
<dbReference type="EMBL" id="CP159342">
    <property type="protein sequence ID" value="XCH74802.1"/>
    <property type="molecule type" value="Genomic_DNA"/>
</dbReference>
<reference evidence="3" key="2">
    <citation type="submission" date="2024-06" db="EMBL/GenBank/DDBJ databases">
        <title>Micromonospora mangrovi CCTCC AA 2012012 genome sequences.</title>
        <authorList>
            <person name="Gao J."/>
        </authorList>
    </citation>
    <scope>NUCLEOTIDE SEQUENCE</scope>
    <source>
        <strain evidence="3">CCTCC AA 2012012</strain>
    </source>
</reference>
<name>A0AAU7M9C1_9ACTN</name>
<dbReference type="RefSeq" id="WP_350933806.1">
    <property type="nucleotide sequence ID" value="NZ_CP157762.1"/>
</dbReference>
<feature type="transmembrane region" description="Helical" evidence="1">
    <location>
        <begin position="60"/>
        <end position="82"/>
    </location>
</feature>
<feature type="transmembrane region" description="Helical" evidence="1">
    <location>
        <begin position="94"/>
        <end position="114"/>
    </location>
</feature>
<proteinExistence type="predicted"/>
<feature type="transmembrane region" description="Helical" evidence="1">
    <location>
        <begin position="23"/>
        <end position="48"/>
    </location>
</feature>